<dbReference type="Proteomes" id="UP000033930">
    <property type="component" value="Unassembled WGS sequence"/>
</dbReference>
<keyword evidence="1" id="KW-1133">Transmembrane helix</keyword>
<feature type="transmembrane region" description="Helical" evidence="1">
    <location>
        <begin position="69"/>
        <end position="89"/>
    </location>
</feature>
<evidence type="ECO:0000313" key="2">
    <source>
        <dbReference type="EMBL" id="KKR99873.1"/>
    </source>
</evidence>
<keyword evidence="1" id="KW-0812">Transmembrane</keyword>
<proteinExistence type="predicted"/>
<reference evidence="2 3" key="1">
    <citation type="journal article" date="2015" name="Nature">
        <title>rRNA introns, odd ribosomes, and small enigmatic genomes across a large radiation of phyla.</title>
        <authorList>
            <person name="Brown C.T."/>
            <person name="Hug L.A."/>
            <person name="Thomas B.C."/>
            <person name="Sharon I."/>
            <person name="Castelle C.J."/>
            <person name="Singh A."/>
            <person name="Wilkins M.J."/>
            <person name="Williams K.H."/>
            <person name="Banfield J.F."/>
        </authorList>
    </citation>
    <scope>NUCLEOTIDE SEQUENCE [LARGE SCALE GENOMIC DNA]</scope>
</reference>
<gene>
    <name evidence="2" type="ORF">UU50_C0002G0055</name>
</gene>
<feature type="transmembrane region" description="Helical" evidence="1">
    <location>
        <begin position="34"/>
        <end position="53"/>
    </location>
</feature>
<comment type="caution">
    <text evidence="2">The sequence shown here is derived from an EMBL/GenBank/DDBJ whole genome shotgun (WGS) entry which is preliminary data.</text>
</comment>
<feature type="transmembrane region" description="Helical" evidence="1">
    <location>
        <begin position="7"/>
        <end position="28"/>
    </location>
</feature>
<dbReference type="InterPro" id="IPR014509">
    <property type="entry name" value="YjdF-like"/>
</dbReference>
<accession>A0A0G0VGD7</accession>
<dbReference type="EMBL" id="LCAW01000002">
    <property type="protein sequence ID" value="KKR99873.1"/>
    <property type="molecule type" value="Genomic_DNA"/>
</dbReference>
<name>A0A0G0VGD7_9BACT</name>
<sequence>MTIKKAILIILIVLGFHALGLIFNLYEIFGWYDIFMHLGGGFAMSALGLAIWLEGVEEVKFKGWFQKHLKWWLVPGIVLGFVSLIGILWELHEFVLDVIFPVVIDEFKRQPDIPDTMMDFTMDLIGGILSLVAFWRK</sequence>
<evidence type="ECO:0000256" key="1">
    <source>
        <dbReference type="SAM" id="Phobius"/>
    </source>
</evidence>
<evidence type="ECO:0000313" key="3">
    <source>
        <dbReference type="Proteomes" id="UP000033930"/>
    </source>
</evidence>
<dbReference type="AlphaFoldDB" id="A0A0G0VGD7"/>
<dbReference type="Pfam" id="PF09997">
    <property type="entry name" value="DUF2238"/>
    <property type="match status" value="1"/>
</dbReference>
<protein>
    <submittedName>
        <fullName evidence="2">Uncharacterized protein</fullName>
    </submittedName>
</protein>
<keyword evidence="1" id="KW-0472">Membrane</keyword>
<organism evidence="2 3">
    <name type="scientific">Candidatus Uhrbacteria bacterium GW2011_GWC1_41_20</name>
    <dbReference type="NCBI Taxonomy" id="1618983"/>
    <lineage>
        <taxon>Bacteria</taxon>
        <taxon>Candidatus Uhriibacteriota</taxon>
    </lineage>
</organism>
<feature type="transmembrane region" description="Helical" evidence="1">
    <location>
        <begin position="117"/>
        <end position="135"/>
    </location>
</feature>